<protein>
    <submittedName>
        <fullName evidence="1">Uncharacterized protein</fullName>
    </submittedName>
</protein>
<gene>
    <name evidence="1" type="ORF">Plo01_25830</name>
</gene>
<keyword evidence="2" id="KW-1185">Reference proteome</keyword>
<comment type="caution">
    <text evidence="1">The sequence shown here is derived from an EMBL/GenBank/DDBJ whole genome shotgun (WGS) entry which is preliminary data.</text>
</comment>
<accession>A0A8J3RJL7</accession>
<dbReference type="Proteomes" id="UP000616724">
    <property type="component" value="Unassembled WGS sequence"/>
</dbReference>
<proteinExistence type="predicted"/>
<evidence type="ECO:0000313" key="2">
    <source>
        <dbReference type="Proteomes" id="UP000616724"/>
    </source>
</evidence>
<name>A0A8J3RJL7_9ACTN</name>
<dbReference type="AlphaFoldDB" id="A0A8J3RJL7"/>
<dbReference type="EMBL" id="BOOH01000019">
    <property type="protein sequence ID" value="GIH76154.1"/>
    <property type="molecule type" value="Genomic_DNA"/>
</dbReference>
<evidence type="ECO:0000313" key="1">
    <source>
        <dbReference type="EMBL" id="GIH76154.1"/>
    </source>
</evidence>
<reference evidence="1 2" key="1">
    <citation type="submission" date="2021-01" db="EMBL/GenBank/DDBJ databases">
        <title>Whole genome shotgun sequence of Planobispora longispora NBRC 13918.</title>
        <authorList>
            <person name="Komaki H."/>
            <person name="Tamura T."/>
        </authorList>
    </citation>
    <scope>NUCLEOTIDE SEQUENCE [LARGE SCALE GENOMIC DNA]</scope>
    <source>
        <strain evidence="1 2">NBRC 13918</strain>
    </source>
</reference>
<organism evidence="1 2">
    <name type="scientific">Planobispora longispora</name>
    <dbReference type="NCBI Taxonomy" id="28887"/>
    <lineage>
        <taxon>Bacteria</taxon>
        <taxon>Bacillati</taxon>
        <taxon>Actinomycetota</taxon>
        <taxon>Actinomycetes</taxon>
        <taxon>Streptosporangiales</taxon>
        <taxon>Streptosporangiaceae</taxon>
        <taxon>Planobispora</taxon>
    </lineage>
</organism>
<sequence>MALTNHVRNPAASRVFACEGTAEMVQALRILDSPHIPGQMPAHNRPPLVWLRCQGRRYLLRWHHRDGTWWAELQHLALIPGPRPIQVTQTWHPAGDVERIVGENYSQVPRT</sequence>